<feature type="non-terminal residue" evidence="1">
    <location>
        <position position="1"/>
    </location>
</feature>
<evidence type="ECO:0000313" key="1">
    <source>
        <dbReference type="EMBL" id="BAT92537.1"/>
    </source>
</evidence>
<keyword evidence="2" id="KW-1185">Reference proteome</keyword>
<evidence type="ECO:0000313" key="2">
    <source>
        <dbReference type="Proteomes" id="UP000291084"/>
    </source>
</evidence>
<dbReference type="AlphaFoldDB" id="A0A0S3SIB6"/>
<dbReference type="Proteomes" id="UP000291084">
    <property type="component" value="Chromosome 7"/>
</dbReference>
<proteinExistence type="predicted"/>
<organism evidence="1 2">
    <name type="scientific">Vigna angularis var. angularis</name>
    <dbReference type="NCBI Taxonomy" id="157739"/>
    <lineage>
        <taxon>Eukaryota</taxon>
        <taxon>Viridiplantae</taxon>
        <taxon>Streptophyta</taxon>
        <taxon>Embryophyta</taxon>
        <taxon>Tracheophyta</taxon>
        <taxon>Spermatophyta</taxon>
        <taxon>Magnoliopsida</taxon>
        <taxon>eudicotyledons</taxon>
        <taxon>Gunneridae</taxon>
        <taxon>Pentapetalae</taxon>
        <taxon>rosids</taxon>
        <taxon>fabids</taxon>
        <taxon>Fabales</taxon>
        <taxon>Fabaceae</taxon>
        <taxon>Papilionoideae</taxon>
        <taxon>50 kb inversion clade</taxon>
        <taxon>NPAAA clade</taxon>
        <taxon>indigoferoid/millettioid clade</taxon>
        <taxon>Phaseoleae</taxon>
        <taxon>Vigna</taxon>
    </lineage>
</organism>
<gene>
    <name evidence="1" type="primary">Vigan.07G128200</name>
    <name evidence="1" type="ORF">VIGAN_07128200</name>
</gene>
<protein>
    <submittedName>
        <fullName evidence="1">Uncharacterized protein</fullName>
    </submittedName>
</protein>
<dbReference type="EMBL" id="AP015040">
    <property type="protein sequence ID" value="BAT92537.1"/>
    <property type="molecule type" value="Genomic_DNA"/>
</dbReference>
<name>A0A0S3SIB6_PHAAN</name>
<reference evidence="1 2" key="1">
    <citation type="journal article" date="2015" name="Sci. Rep.">
        <title>The power of single molecule real-time sequencing technology in the de novo assembly of a eukaryotic genome.</title>
        <authorList>
            <person name="Sakai H."/>
            <person name="Naito K."/>
            <person name="Ogiso-Tanaka E."/>
            <person name="Takahashi Y."/>
            <person name="Iseki K."/>
            <person name="Muto C."/>
            <person name="Satou K."/>
            <person name="Teruya K."/>
            <person name="Shiroma A."/>
            <person name="Shimoji M."/>
            <person name="Hirano T."/>
            <person name="Itoh T."/>
            <person name="Kaga A."/>
            <person name="Tomooka N."/>
        </authorList>
    </citation>
    <scope>NUCLEOTIDE SEQUENCE [LARGE SCALE GENOMIC DNA]</scope>
    <source>
        <strain evidence="2">cv. Shumari</strain>
    </source>
</reference>
<sequence>CIYILKGLPSKGEKRKQVGVHVSARPCIFLSLKHILHMNQRETQANRVASSVSARFQLVAHGTHGLEAFPALVQ</sequence>
<accession>A0A0S3SIB6</accession>